<dbReference type="InterPro" id="IPR036661">
    <property type="entry name" value="Luciferase-like_sf"/>
</dbReference>
<proteinExistence type="predicted"/>
<dbReference type="Pfam" id="PF00296">
    <property type="entry name" value="Bac_luciferase"/>
    <property type="match status" value="1"/>
</dbReference>
<dbReference type="EMBL" id="CP127294">
    <property type="protein sequence ID" value="WIX75835.1"/>
    <property type="molecule type" value="Genomic_DNA"/>
</dbReference>
<dbReference type="PANTHER" id="PTHR30011">
    <property type="entry name" value="ALKANESULFONATE MONOOXYGENASE-RELATED"/>
    <property type="match status" value="1"/>
</dbReference>
<name>A0A9Y2MPB4_9PSEU</name>
<keyword evidence="2" id="KW-0560">Oxidoreductase</keyword>
<dbReference type="RefSeq" id="WP_285966598.1">
    <property type="nucleotide sequence ID" value="NZ_CP127294.1"/>
</dbReference>
<reference evidence="2 3" key="1">
    <citation type="submission" date="2023-06" db="EMBL/GenBank/DDBJ databases">
        <authorList>
            <person name="Oyuntsetseg B."/>
            <person name="Kim S.B."/>
        </authorList>
    </citation>
    <scope>NUCLEOTIDE SEQUENCE [LARGE SCALE GENOMIC DNA]</scope>
    <source>
        <strain evidence="2 3">2-15</strain>
    </source>
</reference>
<evidence type="ECO:0000313" key="3">
    <source>
        <dbReference type="Proteomes" id="UP001236014"/>
    </source>
</evidence>
<keyword evidence="3" id="KW-1185">Reference proteome</keyword>
<dbReference type="InterPro" id="IPR011251">
    <property type="entry name" value="Luciferase-like_dom"/>
</dbReference>
<dbReference type="SUPFAM" id="SSF51679">
    <property type="entry name" value="Bacterial luciferase-like"/>
    <property type="match status" value="1"/>
</dbReference>
<dbReference type="Proteomes" id="UP001236014">
    <property type="component" value="Chromosome"/>
</dbReference>
<sequence length="300" mass="32193">MRIGFTLPQFGPFAGDGSGVTRFARRAEELGVASLWVGDRLLAPVHPKVGYGGSDAIPAEFAVRLDPFALLAAAAAVTERVRLGTNVLNAPWYPPALLARSLTTIDALSGGRLVPGLGTGWSPEEYEAVNVPMTERGARLDECLDALEALWTTDPAEYRGRHWTVPETHDSFKPVRTPPVYLAGYAPAAMRRIARRAAGWLPVVTPPAEYDPATAIVAPLAHLRQLAAEAGRDPAELGAILRIYPRACAGVADVVTAIERTAEDTDLRDVFVDLTFTARSTDHALELVETILGRTSPEPA</sequence>
<dbReference type="InterPro" id="IPR019921">
    <property type="entry name" value="Lucif-like_OxRdtase_Rv2161c"/>
</dbReference>
<evidence type="ECO:0000259" key="1">
    <source>
        <dbReference type="Pfam" id="PF00296"/>
    </source>
</evidence>
<dbReference type="PANTHER" id="PTHR30011:SF32">
    <property type="entry name" value="CONSERVED PROTEIN"/>
    <property type="match status" value="1"/>
</dbReference>
<evidence type="ECO:0000313" key="2">
    <source>
        <dbReference type="EMBL" id="WIX75835.1"/>
    </source>
</evidence>
<dbReference type="KEGG" id="acab:QRX50_30685"/>
<accession>A0A9Y2MPB4</accession>
<dbReference type="InterPro" id="IPR051260">
    <property type="entry name" value="Diverse_substr_monoxygenases"/>
</dbReference>
<dbReference type="EC" id="1.-.-.-" evidence="2"/>
<feature type="domain" description="Luciferase-like" evidence="1">
    <location>
        <begin position="19"/>
        <end position="242"/>
    </location>
</feature>
<dbReference type="Gene3D" id="3.20.20.30">
    <property type="entry name" value="Luciferase-like domain"/>
    <property type="match status" value="1"/>
</dbReference>
<dbReference type="AlphaFoldDB" id="A0A9Y2MPB4"/>
<dbReference type="GO" id="GO:0016705">
    <property type="term" value="F:oxidoreductase activity, acting on paired donors, with incorporation or reduction of molecular oxygen"/>
    <property type="evidence" value="ECO:0007669"/>
    <property type="project" value="InterPro"/>
</dbReference>
<protein>
    <submittedName>
        <fullName evidence="2">TIGR03619 family F420-dependent LLM class oxidoreductase</fullName>
        <ecNumber evidence="2">1.-.-.-</ecNumber>
    </submittedName>
</protein>
<gene>
    <name evidence="2" type="ORF">QRX50_30685</name>
</gene>
<dbReference type="NCBIfam" id="TIGR03619">
    <property type="entry name" value="F420_Rv2161c"/>
    <property type="match status" value="1"/>
</dbReference>
<organism evidence="2 3">
    <name type="scientific">Amycolatopsis carbonis</name>
    <dbReference type="NCBI Taxonomy" id="715471"/>
    <lineage>
        <taxon>Bacteria</taxon>
        <taxon>Bacillati</taxon>
        <taxon>Actinomycetota</taxon>
        <taxon>Actinomycetes</taxon>
        <taxon>Pseudonocardiales</taxon>
        <taxon>Pseudonocardiaceae</taxon>
        <taxon>Amycolatopsis</taxon>
    </lineage>
</organism>